<accession>A0A1F6AWZ2</accession>
<evidence type="ECO:0000259" key="1">
    <source>
        <dbReference type="Pfam" id="PF00535"/>
    </source>
</evidence>
<dbReference type="Gene3D" id="3.90.550.10">
    <property type="entry name" value="Spore Coat Polysaccharide Biosynthesis Protein SpsA, Chain A"/>
    <property type="match status" value="1"/>
</dbReference>
<name>A0A1F6AWZ2_9BACT</name>
<protein>
    <recommendedName>
        <fullName evidence="1">Glycosyltransferase 2-like domain-containing protein</fullName>
    </recommendedName>
</protein>
<feature type="non-terminal residue" evidence="2">
    <location>
        <position position="190"/>
    </location>
</feature>
<dbReference type="CDD" id="cd02511">
    <property type="entry name" value="Beta4Glucosyltransferase"/>
    <property type="match status" value="1"/>
</dbReference>
<organism evidence="2 3">
    <name type="scientific">Candidatus Gottesmanbacteria bacterium RIFCSPLOWO2_01_FULL_46_9</name>
    <dbReference type="NCBI Taxonomy" id="1798394"/>
    <lineage>
        <taxon>Bacteria</taxon>
        <taxon>Candidatus Gottesmaniibacteriota</taxon>
    </lineage>
</organism>
<dbReference type="SUPFAM" id="SSF53448">
    <property type="entry name" value="Nucleotide-diphospho-sugar transferases"/>
    <property type="match status" value="1"/>
</dbReference>
<gene>
    <name evidence="2" type="ORF">A3A63_01335</name>
</gene>
<feature type="domain" description="Glycosyltransferase 2-like" evidence="1">
    <location>
        <begin position="8"/>
        <end position="127"/>
    </location>
</feature>
<dbReference type="AlphaFoldDB" id="A0A1F6AWZ2"/>
<dbReference type="PANTHER" id="PTHR43630:SF2">
    <property type="entry name" value="GLYCOSYLTRANSFERASE"/>
    <property type="match status" value="1"/>
</dbReference>
<dbReference type="Proteomes" id="UP000176450">
    <property type="component" value="Unassembled WGS sequence"/>
</dbReference>
<proteinExistence type="predicted"/>
<dbReference type="EMBL" id="MFJX01000078">
    <property type="protein sequence ID" value="OGG29205.1"/>
    <property type="molecule type" value="Genomic_DNA"/>
</dbReference>
<dbReference type="PANTHER" id="PTHR43630">
    <property type="entry name" value="POLY-BETA-1,6-N-ACETYL-D-GLUCOSAMINE SYNTHASE"/>
    <property type="match status" value="1"/>
</dbReference>
<evidence type="ECO:0000313" key="2">
    <source>
        <dbReference type="EMBL" id="OGG29205.1"/>
    </source>
</evidence>
<reference evidence="2 3" key="1">
    <citation type="journal article" date="2016" name="Nat. Commun.">
        <title>Thousands of microbial genomes shed light on interconnected biogeochemical processes in an aquifer system.</title>
        <authorList>
            <person name="Anantharaman K."/>
            <person name="Brown C.T."/>
            <person name="Hug L.A."/>
            <person name="Sharon I."/>
            <person name="Castelle C.J."/>
            <person name="Probst A.J."/>
            <person name="Thomas B.C."/>
            <person name="Singh A."/>
            <person name="Wilkins M.J."/>
            <person name="Karaoz U."/>
            <person name="Brodie E.L."/>
            <person name="Williams K.H."/>
            <person name="Hubbard S.S."/>
            <person name="Banfield J.F."/>
        </authorList>
    </citation>
    <scope>NUCLEOTIDE SEQUENCE [LARGE SCALE GENOMIC DNA]</scope>
</reference>
<dbReference type="InterPro" id="IPR001173">
    <property type="entry name" value="Glyco_trans_2-like"/>
</dbReference>
<dbReference type="InterPro" id="IPR029044">
    <property type="entry name" value="Nucleotide-diphossugar_trans"/>
</dbReference>
<comment type="caution">
    <text evidence="2">The sequence shown here is derived from an EMBL/GenBank/DDBJ whole genome shotgun (WGS) entry which is preliminary data.</text>
</comment>
<sequence>MNKKVLLSVIIIARNEGSRIGRCLESTAWADEKIVIDNGSTDDTAMQAKKHGAHVVEDNNHNFSEIREFGAHHATGEWLLYIDADETVTPELRNEIVGLIHSGTTTSAFFIPRQNYYLGSLWPKKDGMVRLIRKKALVKWEGTLHEHAVIHGKIETLHNHCIHHTHRTVEEMVEKTNEWSVVEATLRFAG</sequence>
<evidence type="ECO:0000313" key="3">
    <source>
        <dbReference type="Proteomes" id="UP000176450"/>
    </source>
</evidence>
<dbReference type="Pfam" id="PF00535">
    <property type="entry name" value="Glycos_transf_2"/>
    <property type="match status" value="1"/>
</dbReference>